<dbReference type="Proteomes" id="UP000664203">
    <property type="component" value="Unassembled WGS sequence"/>
</dbReference>
<feature type="region of interest" description="Disordered" evidence="1">
    <location>
        <begin position="59"/>
        <end position="94"/>
    </location>
</feature>
<dbReference type="EMBL" id="CAJPDR010000449">
    <property type="protein sequence ID" value="CAF9936645.1"/>
    <property type="molecule type" value="Genomic_DNA"/>
</dbReference>
<evidence type="ECO:0000313" key="3">
    <source>
        <dbReference type="Proteomes" id="UP000664203"/>
    </source>
</evidence>
<dbReference type="InterPro" id="IPR019034">
    <property type="entry name" value="UPF0390"/>
</dbReference>
<name>A0A8H3G6B6_9LECA</name>
<dbReference type="Pfam" id="PF09495">
    <property type="entry name" value="DUF2462"/>
    <property type="match status" value="1"/>
</dbReference>
<feature type="compositionally biased region" description="Basic and acidic residues" evidence="1">
    <location>
        <begin position="83"/>
        <end position="94"/>
    </location>
</feature>
<evidence type="ECO:0000256" key="1">
    <source>
        <dbReference type="SAM" id="MobiDB-lite"/>
    </source>
</evidence>
<feature type="region of interest" description="Disordered" evidence="1">
    <location>
        <begin position="1"/>
        <end position="37"/>
    </location>
</feature>
<feature type="compositionally biased region" description="Basic residues" evidence="1">
    <location>
        <begin position="21"/>
        <end position="37"/>
    </location>
</feature>
<accession>A0A8H3G6B6</accession>
<comment type="caution">
    <text evidence="2">The sequence shown here is derived from an EMBL/GenBank/DDBJ whole genome shotgun (WGS) entry which is preliminary data.</text>
</comment>
<dbReference type="AlphaFoldDB" id="A0A8H3G6B6"/>
<gene>
    <name evidence="2" type="ORF">ALECFALPRED_006911</name>
</gene>
<proteinExistence type="predicted"/>
<organism evidence="2 3">
    <name type="scientific">Alectoria fallacina</name>
    <dbReference type="NCBI Taxonomy" id="1903189"/>
    <lineage>
        <taxon>Eukaryota</taxon>
        <taxon>Fungi</taxon>
        <taxon>Dikarya</taxon>
        <taxon>Ascomycota</taxon>
        <taxon>Pezizomycotina</taxon>
        <taxon>Lecanoromycetes</taxon>
        <taxon>OSLEUM clade</taxon>
        <taxon>Lecanoromycetidae</taxon>
        <taxon>Lecanorales</taxon>
        <taxon>Lecanorineae</taxon>
        <taxon>Parmeliaceae</taxon>
        <taxon>Alectoria</taxon>
    </lineage>
</organism>
<sequence length="94" mass="9983">MAQGAIKKTSSTRKPSIPSPKKGHRTIAPKKKNLMKQQKITKKYTAGLTGKTERALAEKAGHLEMLGGGKKKKKKKEWGGAGEGKEGGKGKGGK</sequence>
<evidence type="ECO:0000313" key="2">
    <source>
        <dbReference type="EMBL" id="CAF9936645.1"/>
    </source>
</evidence>
<reference evidence="2" key="1">
    <citation type="submission" date="2021-03" db="EMBL/GenBank/DDBJ databases">
        <authorList>
            <person name="Tagirdzhanova G."/>
        </authorList>
    </citation>
    <scope>NUCLEOTIDE SEQUENCE</scope>
</reference>
<dbReference type="OrthoDB" id="5239630at2759"/>
<protein>
    <submittedName>
        <fullName evidence="2">Uncharacterized protein</fullName>
    </submittedName>
</protein>
<keyword evidence="3" id="KW-1185">Reference proteome</keyword>